<evidence type="ECO:0000259" key="4">
    <source>
        <dbReference type="PROSITE" id="PS51272"/>
    </source>
</evidence>
<dbReference type="GO" id="GO:0016798">
    <property type="term" value="F:hydrolase activity, acting on glycosyl bonds"/>
    <property type="evidence" value="ECO:0007669"/>
    <property type="project" value="InterPro"/>
</dbReference>
<feature type="region of interest" description="Disordered" evidence="2">
    <location>
        <begin position="197"/>
        <end position="220"/>
    </location>
</feature>
<dbReference type="Proteomes" id="UP000245202">
    <property type="component" value="Unassembled WGS sequence"/>
</dbReference>
<dbReference type="PROSITE" id="PS51272">
    <property type="entry name" value="SLH"/>
    <property type="match status" value="3"/>
</dbReference>
<evidence type="ECO:0000313" key="5">
    <source>
        <dbReference type="EMBL" id="GBG11769.1"/>
    </source>
</evidence>
<dbReference type="InterPro" id="IPR015943">
    <property type="entry name" value="WD40/YVTN_repeat-like_dom_sf"/>
</dbReference>
<dbReference type="SUPFAM" id="SSF49785">
    <property type="entry name" value="Galactose-binding domain-like"/>
    <property type="match status" value="3"/>
</dbReference>
<feature type="chain" id="PRO_5015354230" description="SLH domain-containing protein" evidence="3">
    <location>
        <begin position="30"/>
        <end position="1666"/>
    </location>
</feature>
<organism evidence="5 6">
    <name type="scientific">Paenibacillus agaridevorans</name>
    <dbReference type="NCBI Taxonomy" id="171404"/>
    <lineage>
        <taxon>Bacteria</taxon>
        <taxon>Bacillati</taxon>
        <taxon>Bacillota</taxon>
        <taxon>Bacilli</taxon>
        <taxon>Bacillales</taxon>
        <taxon>Paenibacillaceae</taxon>
        <taxon>Paenibacillus</taxon>
    </lineage>
</organism>
<dbReference type="EMBL" id="BDQX01000430">
    <property type="protein sequence ID" value="GBG11769.1"/>
    <property type="molecule type" value="Genomic_DNA"/>
</dbReference>
<keyword evidence="3" id="KW-0732">Signal</keyword>
<proteinExistence type="predicted"/>
<dbReference type="InterPro" id="IPR008979">
    <property type="entry name" value="Galactose-bd-like_sf"/>
</dbReference>
<keyword evidence="6" id="KW-1185">Reference proteome</keyword>
<evidence type="ECO:0000256" key="3">
    <source>
        <dbReference type="SAM" id="SignalP"/>
    </source>
</evidence>
<dbReference type="Gene3D" id="2.130.10.10">
    <property type="entry name" value="YVTN repeat-like/Quinoprotein amine dehydrogenase"/>
    <property type="match status" value="2"/>
</dbReference>
<dbReference type="InterPro" id="IPR051465">
    <property type="entry name" value="Cell_Envelope_Struct_Comp"/>
</dbReference>
<dbReference type="SUPFAM" id="SSF50998">
    <property type="entry name" value="Quinoprotein alcohol dehydrogenase-like"/>
    <property type="match status" value="1"/>
</dbReference>
<dbReference type="InterPro" id="IPR011045">
    <property type="entry name" value="N2O_reductase_N"/>
</dbReference>
<dbReference type="Gene3D" id="2.60.120.260">
    <property type="entry name" value="Galactose-binding domain-like"/>
    <property type="match status" value="3"/>
</dbReference>
<evidence type="ECO:0000256" key="2">
    <source>
        <dbReference type="SAM" id="MobiDB-lite"/>
    </source>
</evidence>
<gene>
    <name evidence="5" type="ORF">PAT3040_06616</name>
</gene>
<dbReference type="SUPFAM" id="SSF50974">
    <property type="entry name" value="Nitrous oxide reductase, N-terminal domain"/>
    <property type="match status" value="1"/>
</dbReference>
<dbReference type="InterPro" id="IPR003305">
    <property type="entry name" value="CenC_carb-bd"/>
</dbReference>
<dbReference type="Pfam" id="PF02018">
    <property type="entry name" value="CBM_4_9"/>
    <property type="match status" value="1"/>
</dbReference>
<dbReference type="InterPro" id="IPR011047">
    <property type="entry name" value="Quinoprotein_ADH-like_sf"/>
</dbReference>
<protein>
    <recommendedName>
        <fullName evidence="4">SLH domain-containing protein</fullName>
    </recommendedName>
</protein>
<accession>A0A2R5F159</accession>
<feature type="compositionally biased region" description="Pro residues" evidence="2">
    <location>
        <begin position="1279"/>
        <end position="1290"/>
    </location>
</feature>
<feature type="domain" description="SLH" evidence="4">
    <location>
        <begin position="1484"/>
        <end position="1544"/>
    </location>
</feature>
<comment type="caution">
    <text evidence="5">The sequence shown here is derived from an EMBL/GenBank/DDBJ whole genome shotgun (WGS) entry which is preliminary data.</text>
</comment>
<evidence type="ECO:0000256" key="1">
    <source>
        <dbReference type="ARBA" id="ARBA00022801"/>
    </source>
</evidence>
<feature type="signal peptide" evidence="3">
    <location>
        <begin position="1"/>
        <end position="29"/>
    </location>
</feature>
<dbReference type="PANTHER" id="PTHR43308:SF5">
    <property type="entry name" value="S-LAYER PROTEIN _ PEPTIDOGLYCAN ENDO-BETA-N-ACETYLGLUCOSAMINIDASE"/>
    <property type="match status" value="1"/>
</dbReference>
<name>A0A2R5F159_9BACL</name>
<dbReference type="InterPro" id="IPR001119">
    <property type="entry name" value="SLH_dom"/>
</dbReference>
<feature type="domain" description="SLH" evidence="4">
    <location>
        <begin position="1545"/>
        <end position="1608"/>
    </location>
</feature>
<feature type="compositionally biased region" description="Acidic residues" evidence="2">
    <location>
        <begin position="203"/>
        <end position="213"/>
    </location>
</feature>
<dbReference type="PANTHER" id="PTHR43308">
    <property type="entry name" value="OUTER MEMBRANE PROTEIN ALPHA-RELATED"/>
    <property type="match status" value="1"/>
</dbReference>
<evidence type="ECO:0000313" key="6">
    <source>
        <dbReference type="Proteomes" id="UP000245202"/>
    </source>
</evidence>
<dbReference type="RefSeq" id="WP_108995998.1">
    <property type="nucleotide sequence ID" value="NZ_BDQX01000430.1"/>
</dbReference>
<feature type="region of interest" description="Disordered" evidence="2">
    <location>
        <begin position="1269"/>
        <end position="1301"/>
    </location>
</feature>
<reference evidence="5 6" key="1">
    <citation type="submission" date="2017-08" db="EMBL/GenBank/DDBJ databases">
        <title>Substantial Increase in Enzyme Production by Combined Drug-Resistance Mutations in Paenibacillus agaridevorans.</title>
        <authorList>
            <person name="Tanaka Y."/>
            <person name="Funane K."/>
            <person name="Hosaka T."/>
            <person name="Shiwa Y."/>
            <person name="Fujita N."/>
            <person name="Miyazaki T."/>
            <person name="Yoshikawa H."/>
            <person name="Murakami K."/>
            <person name="Kasahara K."/>
            <person name="Inaoka T."/>
            <person name="Hiraga Y."/>
            <person name="Ochi K."/>
        </authorList>
    </citation>
    <scope>NUCLEOTIDE SEQUENCE [LARGE SCALE GENOMIC DNA]</scope>
    <source>
        <strain evidence="5 6">T-3040</strain>
    </source>
</reference>
<feature type="domain" description="SLH" evidence="4">
    <location>
        <begin position="1611"/>
        <end position="1666"/>
    </location>
</feature>
<sequence>MKKGLMKRWFCVILSFSLVFSMSSMQAFAESAEAANPVIVNPGFEMEDESGNIPGWRLITTNEISFLAPSTEFARTGQKSMHFNNPTDQEQLQVASEKIDVVPGGVYNAKAWAYVVNQSHSIGYEIHFFAADNKSITPSSTFKNFAKGTLALNDWNELLVQFTVPENAAKVELRFNSGKAATHTEAYFDDVSIEAVSLPGQPEEPEEPEEPEGPGEPVRNLDFEMEPKASGVIPGWSLKAPTVGVLELASSPVRGGNHSLYFADQSDTARTQAYSDPLDVNEGDKYVAGAYVYVMSQSHSIGFEVHFENDLGTAVGSPTFLNFTAAQLSGKQWSLMEVPFTVPAGATKARLLINSGIPSLTEAYFDDLFITKEGGGTPVDLPNEILNPGLELPSDTGGIPHWSVGAGTAGVLEVSTERVRSGSSSLYFADRDSGQGLRAISDPFRVEGGETYIAGAYVNVISQSHNIVLEAYYFDANDAQVGVKTELFSSNSLGTNQWSRMSTQMEVPQHAAYARVALYSGGVSITEAYFDDVSFEILPKEEPLDRVYQQAVQLGDMVSVNLGQAGQIQTNSLGENEVYFHSNGLPGPFSVLDAETGELKFSQLIPNSEAMWAMTIGSDKNVYFAATGDGLLYRYLPAEKRIESLGVNPADSWVWDLEASSDGKIYGATFQDKGIGKVFEYDIASGTFRNYGGVMSGMDYVRGIAVHGDYIYAALGANVHLFKIHRVTGEKTEIPIAGYSGTVGTMADVFVVGNKLFASVSTMNMVVMDLDTYEVLGGFQYSNMLSEPNPHNENEIYYKNGSELFKYDLAQNKSVKIALPFPLPDTLRVKDMTWITLKEGAGAGETVLAMITQYGEYWYYNPKDNSIKFVDLDIASQYVRIQALESGPMDGRIYMGGYQRGMSVYNPFTDEMDINIAAFAQPEGIGFLNDHVYYGTYVGAVMYKYDPRKPAEIGSNPVLSYDIGHHQDRPFAIASGGGKLYVGTVADYGMLGGVLAVYDERQDNWTQYDDVVEDQAIIGLAYKDGLLYGGTTVWGGLGISPTQQAAKIFVWDVAQGRKVAEFTPDIPGIDETPKMIGDISFGPDGLLWGAVDGTIFAMDVETKEVVKSKMIRPSLYNSSKWKPYHLRWSPDGMLYTTLSRQLTVIDPETLQYKVIDGTFTNDMTIGLDGTIYYAPDAGTALVKIPVPETDATLRSVTIDGKPFAEFSTGVTSYVKELTADSTIEATPSQQGATIAIEAMNASEKTLIKVTGADGKSRLNYTLYWNEAARQKDRPGAENPTPPVIPGPSAPSAPSEPAVEGRQIVSENELRPNAQGEVAVVLEPNADHALLPINAGELAGNRSIKLDGGNYAFDVPAEVMEQLKRLAEGMTGARIKVTFERASEQDGEALAHAASTRYSADVAARSDIRSILLSVVGQEGGEKKLGQFAEPVTIVFDLNGDIDPDATGVYRIDDNGVLSYIGGAIKNGRMVTEVTTSGRYAVMQFDKTYSDVPSGHWASRAIKKMTAMLMAQGVSEDRFAPEKVTTRAEFVAFVVRALGLETAEAGSGSFADVASDSWYAAEIEAAFQAGIVNGTSGNTFAPGAAVTREQMAVILYRAYEYKRGNGVVSGASGSFADQDAVSPWAADAVSAAQTLGLVRGRGNDKFAPQANLTRAEAVQGVLNLFDK</sequence>
<keyword evidence="1" id="KW-0378">Hydrolase</keyword>
<dbReference type="Pfam" id="PF00395">
    <property type="entry name" value="SLH"/>
    <property type="match status" value="3"/>
</dbReference>